<gene>
    <name evidence="2" type="ordered locus">CHU_3275</name>
</gene>
<proteinExistence type="predicted"/>
<evidence type="ECO:0000313" key="2">
    <source>
        <dbReference type="EMBL" id="ABG60514.1"/>
    </source>
</evidence>
<dbReference type="KEGG" id="chu:CHU_3275"/>
<reference evidence="2 3" key="1">
    <citation type="journal article" date="2007" name="Appl. Environ. Microbiol.">
        <title>Genome sequence of the cellulolytic gliding bacterium Cytophaga hutchinsonii.</title>
        <authorList>
            <person name="Xie G."/>
            <person name="Bruce D.C."/>
            <person name="Challacombe J.F."/>
            <person name="Chertkov O."/>
            <person name="Detter J.C."/>
            <person name="Gilna P."/>
            <person name="Han C.S."/>
            <person name="Lucas S."/>
            <person name="Misra M."/>
            <person name="Myers G.L."/>
            <person name="Richardson P."/>
            <person name="Tapia R."/>
            <person name="Thayer N."/>
            <person name="Thompson L.S."/>
            <person name="Brettin T.S."/>
            <person name="Henrissat B."/>
            <person name="Wilson D.B."/>
            <person name="McBride M.J."/>
        </authorList>
    </citation>
    <scope>NUCLEOTIDE SEQUENCE [LARGE SCALE GENOMIC DNA]</scope>
    <source>
        <strain evidence="3">ATCC 33406 / DSM 1761 / CIP 103989 / NBRC 15051 / NCIMB 9469 / D465</strain>
    </source>
</reference>
<feature type="compositionally biased region" description="Basic and acidic residues" evidence="1">
    <location>
        <begin position="1615"/>
        <end position="1625"/>
    </location>
</feature>
<feature type="compositionally biased region" description="Basic and acidic residues" evidence="1">
    <location>
        <begin position="1632"/>
        <end position="1656"/>
    </location>
</feature>
<evidence type="ECO:0000313" key="3">
    <source>
        <dbReference type="Proteomes" id="UP000001822"/>
    </source>
</evidence>
<name>A0A6N4SVW5_CYTH3</name>
<evidence type="ECO:0000256" key="1">
    <source>
        <dbReference type="SAM" id="MobiDB-lite"/>
    </source>
</evidence>
<accession>A0A6N4SVW5</accession>
<dbReference type="Proteomes" id="UP000001822">
    <property type="component" value="Chromosome"/>
</dbReference>
<feature type="region of interest" description="Disordered" evidence="1">
    <location>
        <begin position="1584"/>
        <end position="1662"/>
    </location>
</feature>
<dbReference type="EMBL" id="CP000383">
    <property type="protein sequence ID" value="ABG60514.1"/>
    <property type="molecule type" value="Genomic_DNA"/>
</dbReference>
<organism evidence="2 3">
    <name type="scientific">Cytophaga hutchinsonii (strain ATCC 33406 / DSM 1761 / CIP 103989 / NBRC 15051 / NCIMB 9469 / D465)</name>
    <dbReference type="NCBI Taxonomy" id="269798"/>
    <lineage>
        <taxon>Bacteria</taxon>
        <taxon>Pseudomonadati</taxon>
        <taxon>Bacteroidota</taxon>
        <taxon>Cytophagia</taxon>
        <taxon>Cytophagales</taxon>
        <taxon>Cytophagaceae</taxon>
        <taxon>Cytophaga</taxon>
    </lineage>
</organism>
<sequence>MNMQKIQKYTILFFIGVLTNISVFAQQKFSGDPAAYPAEVTAMMDVTKNQECIEAGAALGGAWGQFSAAQQKAVVELSQKLVKSKKLRANPHFRDFYLTMAAMKSKGMGGAQLDTFLLITSKFIETLLSPQMESFFRTTRLITNEGLLYQSSYNTLAMQGGSFAFHMIAAAPEPMMPDEIPADTATEDHFEDWDNFDQNEDTWSTLEEEPAANESQLLDAGYTPPEQPAIVGSVLTITGATLILTTPVDTVQIKNTSGSILLQNNLFVGEGGTFDWSSVGLPEVYCELGGYNFPIKTYKITSEGARLHYPSQTDSIPIGVFEYNSVKAKSYADKNYPRFKSFYSNIPVKGLDANIQYHGGFSMSGKKIYSSSLDEGFAEVKILKDNEVKIKAISNRFQLGDSLISADYTKLVIYQGKDSIFHPGTVFKYNKNKSFLRLTKTNGYRMAPFLDSYHKIEITADALTWDLNTDKIDFNIVNGRTEVPALFESQEFYELAKYARLKGLYQFHPLQLIMGYTEKIQSSQFTVLDLAESSKISETTLRGAMVQLMKLGFIDYNTKSGMIVVKDKARHYVLSRRDKKDYDNINFVSINPSGANAELDLTTKTLTVHGVKRVYISDSLSVNFEPDSNTIEILANRDFKFNGKINTSNFQFIGTDFAFNYDSFYVVLTNIDAIKLAVSEIDTVDSKKSGKAKVLGNELRYSSGILYINKPHNKSARKRHPEYPIFHASTGASVFFDKKDIAGGAYDTTFQFKIPPFTVDSLSNDDPSVIGFDGSFESGGVFPTFEERLVVMPDYSLGFTHPTPVEGYKMYGGDATYNNMLKLDNQGLRGNGEIKYLNTTLTSPDFVFFKDSTLTVGTKMITTPGTNPLLASSVTMPDVEIEAYRLLWKPKVDTMYMSSIDKPFRIYDTTATHVGTLALTHNGMFGRGVLSTDDAEIESEKFHFEDKNLQANDAIFRIKSDNPEKPALKSTQAKVEYNIAKGMATFGPEKEGFASTEFPYAQYKTSIGKGTWDVDKKRIYLAATDSSNIAQSYFYSTRKDQDSLVFNASRAEYIIDSLTLSIYGVPYIVVNDGKITPDKKHVVIHENAVMETLNNAILDFDTLTNYHHLYDGNIDILGRKNFNGEALYRYVNLGADTLQILFSNFQYTLADKKKAGGFTTGIAQVQESDSLFVGDKILYKGNITMKSPEKFLAFEGYIKLALKGQLSYSSWLKYVNAGTSNTVSLDLNNAVSERGKALVTSLSFDNKSNQLYPNFISEKIHEEDLDFLPVTGILKYNPDSLEFNVGTADKLNGKSYKGNYLSYNDNTSNIKFGGKFNMLRPDPSVKAFVSGNGKASLIEDFYTFDYLLGFAFKGNITPLVVMGSNLSTLSIPTTQDTDGFSFDAMTKENKNDDILFQKLAEFIDNSGVEAYKSKRAAGQKSISALSSDFQKAIIFSNVKMNWSPEYKTFYSVGPVELSNILKSDINKSVKGYIEVKKAIAGDIITIYLEPSYGNWYFIKYDQNRLALASSSSDVTAEIVKKSKGEMADRSKFFMVQAEAMEVNQFKNNFQEHYGVMEDDYQEPASEDLFDTSDTLATDSVSVEQRKKQLELNDTNNTNERIQNTNPEQYQDDPSNPDKYKLKEQDTNYEQQQEEKNKANNKSTIEEQQQKQRDQEQLKNLFK</sequence>
<protein>
    <submittedName>
        <fullName evidence="2">Uncharacterized protein</fullName>
    </submittedName>
</protein>
<keyword evidence="3" id="KW-1185">Reference proteome</keyword>
<feature type="compositionally biased region" description="Polar residues" evidence="1">
    <location>
        <begin position="1591"/>
        <end position="1613"/>
    </location>
</feature>